<keyword evidence="8" id="KW-0347">Helicase</keyword>
<dbReference type="EMBL" id="FJOG01000001">
    <property type="protein sequence ID" value="CZR50397.1"/>
    <property type="molecule type" value="Genomic_DNA"/>
</dbReference>
<feature type="compositionally biased region" description="Polar residues" evidence="17">
    <location>
        <begin position="151"/>
        <end position="174"/>
    </location>
</feature>
<dbReference type="GO" id="GO:0043596">
    <property type="term" value="C:nuclear replication fork"/>
    <property type="evidence" value="ECO:0007669"/>
    <property type="project" value="UniProtKB-ARBA"/>
</dbReference>
<keyword evidence="7" id="KW-0378">Hydrolase</keyword>
<evidence type="ECO:0000256" key="12">
    <source>
        <dbReference type="ARBA" id="ARBA00047995"/>
    </source>
</evidence>
<dbReference type="Pfam" id="PF21128">
    <property type="entry name" value="WHD_MCM4"/>
    <property type="match status" value="1"/>
</dbReference>
<dbReference type="Gene3D" id="3.40.50.300">
    <property type="entry name" value="P-loop containing nucleotide triphosphate hydrolases"/>
    <property type="match status" value="1"/>
</dbReference>
<dbReference type="CDD" id="cd17755">
    <property type="entry name" value="MCM4"/>
    <property type="match status" value="1"/>
</dbReference>
<dbReference type="GO" id="GO:1902975">
    <property type="term" value="P:mitotic DNA replication initiation"/>
    <property type="evidence" value="ECO:0007669"/>
    <property type="project" value="TreeGrafter"/>
</dbReference>
<dbReference type="OrthoDB" id="10251574at2759"/>
<dbReference type="SUPFAM" id="SSF50249">
    <property type="entry name" value="Nucleic acid-binding proteins"/>
    <property type="match status" value="1"/>
</dbReference>
<comment type="subcellular location">
    <subcellularLocation>
        <location evidence="1">Nucleus</location>
    </subcellularLocation>
</comment>
<keyword evidence="5" id="KW-0235">DNA replication</keyword>
<dbReference type="InterPro" id="IPR018525">
    <property type="entry name" value="MCM_CS"/>
</dbReference>
<dbReference type="GO" id="GO:0000727">
    <property type="term" value="P:double-strand break repair via break-induced replication"/>
    <property type="evidence" value="ECO:0007669"/>
    <property type="project" value="TreeGrafter"/>
</dbReference>
<dbReference type="Proteomes" id="UP000184330">
    <property type="component" value="Unassembled WGS sequence"/>
</dbReference>
<sequence length="1028" mass="114074">MSSPSHRRQRSSQAGTPRRTSQRNAIPSSPPDLDPAAAQLHSEAGLSQDNGTPRRNVPSSSPMNYRSSPADIARMNRERDVSSPLRQMTNSQPTQDGERTPRASTSQQTGLLGESSPIRYASSSVNGSDAPRQQSVLPDLRSDSSGLFVRSSRSLGPGSSINNSRRGDINSENINTPRARRRIFMDESGRVVRDIPAEASEAPTFSNMDPTTSDAQAMGGSSTLCIWGTNVSINDTLSVFKEFLRNFTKKYRMWGDGLSEEETREDPDSDTKEYVQMMQNMLTLGITSLNLDFRNLKAYPPTKKLWQQAQDYPQDIVTLMDQGIKDIMYELAEAEMARQRQSQTPAQAAQRSRIMSSEPPVPSSDRDEPEPRSTQGQGSNEVDLCQEVQKRSYRVRPFGLDSTVNMRDLNPSDVDKIVAIKGLVIRTTPIIPDMKDAFFRCQVCNHTVKVDIDRGKIAEPTKCPRPICESPNSMQIVHNRSGFMDKQVIKLQETPDSVPAGQTPHSVSMCAYDELVDLCKAGDRVEITGIFKASPVRVNPRQRTQKSIFKTYIDVLHIQKVDKKRMGIDVTTVEQELSEELSSNIEEVRQVSEEEEEKIKATAARPDIYDLLSRSLAPSIYEMDDVKKGILLQLFGGTNKSFEKGGSPKYRGDINILLCGDPSTAKSQILQYVHKIAPRGVYTSGKGSSAVGLTAYVTRDPETRQLVLESGALVLSDGGVCCIDEFDKMSDATRSVLHEVMEQQTVSIAKAGIITTLNARTSILASANPIGSKYNPSLPVPQNIDLPPTLLSRFDLVYLILDRIDETNDRRLARHLLSMYLDDKPENAATQEILPIEFLTSYISYARQKCQPRISPEASQELVNSYVEMRKLGEDVRAAERRITATTRQLESMIRLAEAHAKMRLSETVTRDDVKEAVRLIKSALKQAATDARTGLIDMSLLTEGTSASERRRKADLKNAVLALLDEMTRTGQAARYSEVVKKLGEQSSMPVEGNEFAETIRLLEQEGSIQLVGEGARRAIRRVTGVA</sequence>
<dbReference type="PANTHER" id="PTHR11630">
    <property type="entry name" value="DNA REPLICATION LICENSING FACTOR MCM FAMILY MEMBER"/>
    <property type="match status" value="1"/>
</dbReference>
<reference evidence="19 20" key="1">
    <citation type="submission" date="2016-03" db="EMBL/GenBank/DDBJ databases">
        <authorList>
            <person name="Ploux O."/>
        </authorList>
    </citation>
    <scope>NUCLEOTIDE SEQUENCE [LARGE SCALE GENOMIC DNA]</scope>
    <source>
        <strain evidence="19 20">UAMH 11012</strain>
    </source>
</reference>
<dbReference type="GO" id="GO:0097373">
    <property type="term" value="C:MCM core complex"/>
    <property type="evidence" value="ECO:0007669"/>
    <property type="project" value="UniProtKB-ARBA"/>
</dbReference>
<evidence type="ECO:0000256" key="3">
    <source>
        <dbReference type="ARBA" id="ARBA00012551"/>
    </source>
</evidence>
<evidence type="ECO:0000256" key="1">
    <source>
        <dbReference type="ARBA" id="ARBA00004123"/>
    </source>
</evidence>
<feature type="domain" description="MCM C-terminal AAA(+) ATPase" evidence="18">
    <location>
        <begin position="608"/>
        <end position="816"/>
    </location>
</feature>
<dbReference type="SUPFAM" id="SSF52540">
    <property type="entry name" value="P-loop containing nucleoside triphosphate hydrolases"/>
    <property type="match status" value="1"/>
</dbReference>
<keyword evidence="10 15" id="KW-0238">DNA-binding</keyword>
<dbReference type="Gene3D" id="2.40.50.140">
    <property type="entry name" value="Nucleic acid-binding proteins"/>
    <property type="match status" value="1"/>
</dbReference>
<dbReference type="GO" id="GO:0016887">
    <property type="term" value="F:ATP hydrolysis activity"/>
    <property type="evidence" value="ECO:0007669"/>
    <property type="project" value="RHEA"/>
</dbReference>
<dbReference type="AlphaFoldDB" id="A0A1L7WC92"/>
<keyword evidence="16" id="KW-0175">Coiled coil</keyword>
<dbReference type="EC" id="3.6.4.12" evidence="3"/>
<dbReference type="GO" id="GO:0006279">
    <property type="term" value="P:premeiotic DNA replication"/>
    <property type="evidence" value="ECO:0007669"/>
    <property type="project" value="UniProtKB-ARBA"/>
</dbReference>
<feature type="compositionally biased region" description="Polar residues" evidence="17">
    <location>
        <begin position="45"/>
        <end position="67"/>
    </location>
</feature>
<dbReference type="Gene3D" id="3.30.1640.10">
    <property type="entry name" value="mini-chromosome maintenance (MCM) complex, chain A, domain 1"/>
    <property type="match status" value="1"/>
</dbReference>
<accession>A0A1L7WC92</accession>
<dbReference type="InterPro" id="IPR041562">
    <property type="entry name" value="MCM_lid"/>
</dbReference>
<comment type="similarity">
    <text evidence="2 15">Belongs to the MCM family.</text>
</comment>
<evidence type="ECO:0000256" key="6">
    <source>
        <dbReference type="ARBA" id="ARBA00022741"/>
    </source>
</evidence>
<keyword evidence="4" id="KW-0597">Phosphoprotein</keyword>
<dbReference type="InterPro" id="IPR031327">
    <property type="entry name" value="MCM"/>
</dbReference>
<dbReference type="Pfam" id="PF00493">
    <property type="entry name" value="MCM"/>
    <property type="match status" value="1"/>
</dbReference>
<name>A0A1L7WC92_9HELO</name>
<dbReference type="InterPro" id="IPR027417">
    <property type="entry name" value="P-loop_NTPase"/>
</dbReference>
<evidence type="ECO:0000313" key="19">
    <source>
        <dbReference type="EMBL" id="CZR50397.1"/>
    </source>
</evidence>
<dbReference type="GO" id="GO:0005656">
    <property type="term" value="C:nuclear pre-replicative complex"/>
    <property type="evidence" value="ECO:0007669"/>
    <property type="project" value="UniProtKB-ARBA"/>
</dbReference>
<feature type="coiled-coil region" evidence="16">
    <location>
        <begin position="574"/>
        <end position="605"/>
    </location>
</feature>
<dbReference type="FunFam" id="3.40.50.300:FF:000217">
    <property type="entry name" value="DNA helicase"/>
    <property type="match status" value="1"/>
</dbReference>
<evidence type="ECO:0000256" key="16">
    <source>
        <dbReference type="SAM" id="Coils"/>
    </source>
</evidence>
<organism evidence="19 20">
    <name type="scientific">Phialocephala subalpina</name>
    <dbReference type="NCBI Taxonomy" id="576137"/>
    <lineage>
        <taxon>Eukaryota</taxon>
        <taxon>Fungi</taxon>
        <taxon>Dikarya</taxon>
        <taxon>Ascomycota</taxon>
        <taxon>Pezizomycotina</taxon>
        <taxon>Leotiomycetes</taxon>
        <taxon>Helotiales</taxon>
        <taxon>Mollisiaceae</taxon>
        <taxon>Phialocephala</taxon>
        <taxon>Phialocephala fortinii species complex</taxon>
    </lineage>
</organism>
<evidence type="ECO:0000259" key="18">
    <source>
        <dbReference type="PROSITE" id="PS50051"/>
    </source>
</evidence>
<keyword evidence="20" id="KW-1185">Reference proteome</keyword>
<dbReference type="FunFam" id="2.20.28.10:FF:000003">
    <property type="entry name" value="DNA helicase"/>
    <property type="match status" value="1"/>
</dbReference>
<evidence type="ECO:0000256" key="15">
    <source>
        <dbReference type="RuleBase" id="RU004070"/>
    </source>
</evidence>
<dbReference type="Pfam" id="PF14551">
    <property type="entry name" value="MCM_N"/>
    <property type="match status" value="1"/>
</dbReference>
<dbReference type="SMART" id="SM00350">
    <property type="entry name" value="MCM"/>
    <property type="match status" value="1"/>
</dbReference>
<keyword evidence="6 15" id="KW-0547">Nucleotide-binding</keyword>
<evidence type="ECO:0000256" key="11">
    <source>
        <dbReference type="ARBA" id="ARBA00023242"/>
    </source>
</evidence>
<evidence type="ECO:0000256" key="4">
    <source>
        <dbReference type="ARBA" id="ARBA00022553"/>
    </source>
</evidence>
<comment type="catalytic activity">
    <reaction evidence="12">
        <text>ATP + H2O = ADP + phosphate + H(+)</text>
        <dbReference type="Rhea" id="RHEA:13065"/>
        <dbReference type="ChEBI" id="CHEBI:15377"/>
        <dbReference type="ChEBI" id="CHEBI:15378"/>
        <dbReference type="ChEBI" id="CHEBI:30616"/>
        <dbReference type="ChEBI" id="CHEBI:43474"/>
        <dbReference type="ChEBI" id="CHEBI:456216"/>
        <dbReference type="EC" id="3.6.4.12"/>
    </reaction>
</comment>
<dbReference type="PANTHER" id="PTHR11630:SF66">
    <property type="entry name" value="DNA REPLICATION LICENSING FACTOR MCM4"/>
    <property type="match status" value="1"/>
</dbReference>
<dbReference type="PRINTS" id="PR01657">
    <property type="entry name" value="MCMFAMILY"/>
</dbReference>
<dbReference type="GO" id="GO:0005524">
    <property type="term" value="F:ATP binding"/>
    <property type="evidence" value="ECO:0007669"/>
    <property type="project" value="UniProtKB-KW"/>
</dbReference>
<feature type="region of interest" description="Disordered" evidence="17">
    <location>
        <begin position="336"/>
        <end position="385"/>
    </location>
</feature>
<dbReference type="Pfam" id="PF17855">
    <property type="entry name" value="MCM_lid"/>
    <property type="match status" value="1"/>
</dbReference>
<evidence type="ECO:0000256" key="5">
    <source>
        <dbReference type="ARBA" id="ARBA00022705"/>
    </source>
</evidence>
<evidence type="ECO:0000256" key="2">
    <source>
        <dbReference type="ARBA" id="ARBA00008010"/>
    </source>
</evidence>
<evidence type="ECO:0000256" key="14">
    <source>
        <dbReference type="ARBA" id="ARBA00074938"/>
    </source>
</evidence>
<dbReference type="GO" id="GO:0003697">
    <property type="term" value="F:single-stranded DNA binding"/>
    <property type="evidence" value="ECO:0007669"/>
    <property type="project" value="TreeGrafter"/>
</dbReference>
<protein>
    <recommendedName>
        <fullName evidence="13">DNA replication licensing factor MCM4</fullName>
        <ecNumber evidence="3">3.6.4.12</ecNumber>
    </recommendedName>
    <alternativeName>
        <fullName evidence="14">DNA replication licensing factor mcm4</fullName>
    </alternativeName>
</protein>
<dbReference type="STRING" id="576137.A0A1L7WC92"/>
<dbReference type="InterPro" id="IPR033762">
    <property type="entry name" value="MCM_OB"/>
</dbReference>
<dbReference type="InterPro" id="IPR008047">
    <property type="entry name" value="MCM_4"/>
</dbReference>
<dbReference type="InterPro" id="IPR027925">
    <property type="entry name" value="MCM_N"/>
</dbReference>
<dbReference type="PROSITE" id="PS00847">
    <property type="entry name" value="MCM_1"/>
    <property type="match status" value="1"/>
</dbReference>
<proteinExistence type="inferred from homology"/>
<evidence type="ECO:0000256" key="8">
    <source>
        <dbReference type="ARBA" id="ARBA00022806"/>
    </source>
</evidence>
<dbReference type="InterPro" id="IPR001208">
    <property type="entry name" value="MCM_dom"/>
</dbReference>
<evidence type="ECO:0000256" key="9">
    <source>
        <dbReference type="ARBA" id="ARBA00022840"/>
    </source>
</evidence>
<feature type="compositionally biased region" description="Polar residues" evidence="17">
    <location>
        <begin position="14"/>
        <end position="24"/>
    </location>
</feature>
<evidence type="ECO:0000256" key="10">
    <source>
        <dbReference type="ARBA" id="ARBA00023125"/>
    </source>
</evidence>
<dbReference type="InterPro" id="IPR012340">
    <property type="entry name" value="NA-bd_OB-fold"/>
</dbReference>
<evidence type="ECO:0000256" key="7">
    <source>
        <dbReference type="ARBA" id="ARBA00022801"/>
    </source>
</evidence>
<feature type="compositionally biased region" description="Polar residues" evidence="17">
    <location>
        <begin position="339"/>
        <end position="355"/>
    </location>
</feature>
<feature type="compositionally biased region" description="Basic residues" evidence="17">
    <location>
        <begin position="1"/>
        <end position="10"/>
    </location>
</feature>
<dbReference type="GO" id="GO:0031261">
    <property type="term" value="C:DNA replication preinitiation complex"/>
    <property type="evidence" value="ECO:0007669"/>
    <property type="project" value="UniProtKB-ARBA"/>
</dbReference>
<evidence type="ECO:0000313" key="20">
    <source>
        <dbReference type="Proteomes" id="UP000184330"/>
    </source>
</evidence>
<evidence type="ECO:0000256" key="17">
    <source>
        <dbReference type="SAM" id="MobiDB-lite"/>
    </source>
</evidence>
<feature type="compositionally biased region" description="Polar residues" evidence="17">
    <location>
        <begin position="84"/>
        <end position="95"/>
    </location>
</feature>
<dbReference type="Gene3D" id="2.20.28.10">
    <property type="match status" value="1"/>
</dbReference>
<feature type="compositionally biased region" description="Polar residues" evidence="17">
    <location>
        <begin position="121"/>
        <end position="136"/>
    </location>
</feature>
<feature type="region of interest" description="Disordered" evidence="17">
    <location>
        <begin position="1"/>
        <end position="174"/>
    </location>
</feature>
<keyword evidence="11" id="KW-0539">Nucleus</keyword>
<evidence type="ECO:0000256" key="13">
    <source>
        <dbReference type="ARBA" id="ARBA00073498"/>
    </source>
</evidence>
<dbReference type="PRINTS" id="PR01660">
    <property type="entry name" value="MCMPROTEIN4"/>
</dbReference>
<dbReference type="Pfam" id="PF17207">
    <property type="entry name" value="MCM_OB"/>
    <property type="match status" value="1"/>
</dbReference>
<dbReference type="GO" id="GO:0006271">
    <property type="term" value="P:DNA strand elongation involved in DNA replication"/>
    <property type="evidence" value="ECO:0007669"/>
    <property type="project" value="TreeGrafter"/>
</dbReference>
<gene>
    <name evidence="19" type="ORF">PAC_00269</name>
</gene>
<dbReference type="PROSITE" id="PS50051">
    <property type="entry name" value="MCM_2"/>
    <property type="match status" value="1"/>
</dbReference>
<dbReference type="GO" id="GO:0042555">
    <property type="term" value="C:MCM complex"/>
    <property type="evidence" value="ECO:0007669"/>
    <property type="project" value="InterPro"/>
</dbReference>
<dbReference type="FunFam" id="3.30.1640.10:FF:000011">
    <property type="entry name" value="DNA helicase"/>
    <property type="match status" value="1"/>
</dbReference>
<dbReference type="GO" id="GO:0017116">
    <property type="term" value="F:single-stranded DNA helicase activity"/>
    <property type="evidence" value="ECO:0007669"/>
    <property type="project" value="TreeGrafter"/>
</dbReference>
<keyword evidence="9 15" id="KW-0067">ATP-binding</keyword>